<dbReference type="PANTHER" id="PTHR48174">
    <property type="entry name" value="DUF946 FAMILY PROTEIN"/>
    <property type="match status" value="1"/>
</dbReference>
<comment type="caution">
    <text evidence="2">The sequence shown here is derived from an EMBL/GenBank/DDBJ whole genome shotgun (WGS) entry which is preliminary data.</text>
</comment>
<gene>
    <name evidence="2" type="ORF">QFZ49_007645</name>
</gene>
<reference evidence="2 3" key="1">
    <citation type="submission" date="2023-07" db="EMBL/GenBank/DDBJ databases">
        <title>Comparative genomics of wheat-associated soil bacteria to identify genetic determinants of phenazine resistance.</title>
        <authorList>
            <person name="Mouncey N."/>
        </authorList>
    </citation>
    <scope>NUCLEOTIDE SEQUENCE [LARGE SCALE GENOMIC DNA]</scope>
    <source>
        <strain evidence="2 3">W2I16</strain>
    </source>
</reference>
<evidence type="ECO:0000256" key="1">
    <source>
        <dbReference type="SAM" id="SignalP"/>
    </source>
</evidence>
<name>A0ABU0S0D3_9ACTN</name>
<proteinExistence type="predicted"/>
<organism evidence="2 3">
    <name type="scientific">Streptomyces turgidiscabies</name>
    <dbReference type="NCBI Taxonomy" id="85558"/>
    <lineage>
        <taxon>Bacteria</taxon>
        <taxon>Bacillati</taxon>
        <taxon>Actinomycetota</taxon>
        <taxon>Actinomycetes</taxon>
        <taxon>Kitasatosporales</taxon>
        <taxon>Streptomycetaceae</taxon>
        <taxon>Streptomyces</taxon>
    </lineage>
</organism>
<dbReference type="Proteomes" id="UP001223072">
    <property type="component" value="Unassembled WGS sequence"/>
</dbReference>
<dbReference type="PANTHER" id="PTHR48174:SF5">
    <property type="entry name" value="VACUOLAR PROTEIN SORTING-ASSOCIATED PROTEIN 62"/>
    <property type="match status" value="1"/>
</dbReference>
<evidence type="ECO:0000313" key="3">
    <source>
        <dbReference type="Proteomes" id="UP001223072"/>
    </source>
</evidence>
<sequence length="348" mass="37883">MAASPRDRSASVRRRGAGLFATVSTVALLSALFPHPALAAEDTRPASASASTASVSSADDALARRYAPRIWLQQDESYFPAGVEPFLANTRLETHPDNDNPNQQFLVTNQSLGCNSCTNPPFLAGQRPDQSAVPAYAEVVHRTDNGLPTNITDINYWTFFPYNNGKRVCVGWFSRWGCVGGYSTFGNHVGDWEHVTVRFVDDMPTQISMGQHDGGQTFRYGSGGVALAGDQPVVYSAQGSHAMYPDARRHTYRNLPNGDSLNDDTGAGTLWDTRQALKVFAWQPVGSYTGEWAWLNYTGRWGNPKAGCFFSETISGECVLDNGPEGPPRKALFDPRIQPLDGEIGLVG</sequence>
<dbReference type="RefSeq" id="WP_307630875.1">
    <property type="nucleotide sequence ID" value="NZ_JAUSZS010000008.1"/>
</dbReference>
<dbReference type="Pfam" id="PF06101">
    <property type="entry name" value="Vps62"/>
    <property type="match status" value="1"/>
</dbReference>
<keyword evidence="1" id="KW-0732">Signal</keyword>
<feature type="signal peptide" evidence="1">
    <location>
        <begin position="1"/>
        <end position="39"/>
    </location>
</feature>
<feature type="chain" id="PRO_5046903731" description="Secreted protein" evidence="1">
    <location>
        <begin position="40"/>
        <end position="348"/>
    </location>
</feature>
<evidence type="ECO:0008006" key="4">
    <source>
        <dbReference type="Google" id="ProtNLM"/>
    </source>
</evidence>
<accession>A0ABU0S0D3</accession>
<dbReference type="EMBL" id="JAUSZS010000008">
    <property type="protein sequence ID" value="MDQ0937670.1"/>
    <property type="molecule type" value="Genomic_DNA"/>
</dbReference>
<keyword evidence="3" id="KW-1185">Reference proteome</keyword>
<dbReference type="InterPro" id="IPR009291">
    <property type="entry name" value="Vps62"/>
</dbReference>
<evidence type="ECO:0000313" key="2">
    <source>
        <dbReference type="EMBL" id="MDQ0937670.1"/>
    </source>
</evidence>
<protein>
    <recommendedName>
        <fullName evidence="4">Secreted protein</fullName>
    </recommendedName>
</protein>